<evidence type="ECO:0000313" key="5">
    <source>
        <dbReference type="EMBL" id="MVU83735.1"/>
    </source>
</evidence>
<name>A0A7K1VAR5_9NOCA</name>
<dbReference type="CDD" id="cd03293">
    <property type="entry name" value="ABC_NrtD_SsuB_transporters"/>
    <property type="match status" value="1"/>
</dbReference>
<dbReference type="PROSITE" id="PS50893">
    <property type="entry name" value="ABC_TRANSPORTER_2"/>
    <property type="match status" value="1"/>
</dbReference>
<dbReference type="GO" id="GO:0016887">
    <property type="term" value="F:ATP hydrolysis activity"/>
    <property type="evidence" value="ECO:0007669"/>
    <property type="project" value="InterPro"/>
</dbReference>
<proteinExistence type="predicted"/>
<organism evidence="5 6">
    <name type="scientific">Nocardia terrae</name>
    <dbReference type="NCBI Taxonomy" id="2675851"/>
    <lineage>
        <taxon>Bacteria</taxon>
        <taxon>Bacillati</taxon>
        <taxon>Actinomycetota</taxon>
        <taxon>Actinomycetes</taxon>
        <taxon>Mycobacteriales</taxon>
        <taxon>Nocardiaceae</taxon>
        <taxon>Nocardia</taxon>
    </lineage>
</organism>
<keyword evidence="3 5" id="KW-0067">ATP-binding</keyword>
<dbReference type="RefSeq" id="WP_328602933.1">
    <property type="nucleotide sequence ID" value="NZ_WRPP01000015.1"/>
</dbReference>
<dbReference type="SMART" id="SM00382">
    <property type="entry name" value="AAA"/>
    <property type="match status" value="1"/>
</dbReference>
<evidence type="ECO:0000259" key="4">
    <source>
        <dbReference type="PROSITE" id="PS50893"/>
    </source>
</evidence>
<sequence>MTVEASASLPHPATTDAVPAIELRGVGKIFGAGAVTALQGIDLTVAAGEFVSLIGPSGCGKSTLLRIVADLEEPSSGTVVVHGKTARRARLDQDYGIAFQQAGLLDWRSVQENVELPLQLHGVGKRERRARSAELLEITGLTEFARRFPAELSGGMQQRVAIARALARKPPLLLMDEPFGALDEMTRERMQGELLRIAEETGAAVLFVTHSIPEAVFLSDRVVVMSPRPGRITEVLATGGWDRDSDDDVRSGDEFFAAVAAVRAALHEGHGGGETPKSTAGRDIR</sequence>
<evidence type="ECO:0000256" key="1">
    <source>
        <dbReference type="ARBA" id="ARBA00022448"/>
    </source>
</evidence>
<keyword evidence="6" id="KW-1185">Reference proteome</keyword>
<dbReference type="InterPro" id="IPR050166">
    <property type="entry name" value="ABC_transporter_ATP-bind"/>
</dbReference>
<evidence type="ECO:0000313" key="6">
    <source>
        <dbReference type="Proteomes" id="UP000466794"/>
    </source>
</evidence>
<dbReference type="SUPFAM" id="SSF52540">
    <property type="entry name" value="P-loop containing nucleoside triphosphate hydrolases"/>
    <property type="match status" value="1"/>
</dbReference>
<dbReference type="InterPro" id="IPR003439">
    <property type="entry name" value="ABC_transporter-like_ATP-bd"/>
</dbReference>
<comment type="caution">
    <text evidence="5">The sequence shown here is derived from an EMBL/GenBank/DDBJ whole genome shotgun (WGS) entry which is preliminary data.</text>
</comment>
<evidence type="ECO:0000256" key="3">
    <source>
        <dbReference type="ARBA" id="ARBA00022840"/>
    </source>
</evidence>
<keyword evidence="2" id="KW-0547">Nucleotide-binding</keyword>
<dbReference type="PANTHER" id="PTHR42788">
    <property type="entry name" value="TAURINE IMPORT ATP-BINDING PROTEIN-RELATED"/>
    <property type="match status" value="1"/>
</dbReference>
<evidence type="ECO:0000256" key="2">
    <source>
        <dbReference type="ARBA" id="ARBA00022741"/>
    </source>
</evidence>
<protein>
    <submittedName>
        <fullName evidence="5">ATP-binding cassette domain-containing protein</fullName>
    </submittedName>
</protein>
<dbReference type="EMBL" id="WRPP01000015">
    <property type="protein sequence ID" value="MVU83735.1"/>
    <property type="molecule type" value="Genomic_DNA"/>
</dbReference>
<feature type="domain" description="ABC transporter" evidence="4">
    <location>
        <begin position="21"/>
        <end position="252"/>
    </location>
</feature>
<gene>
    <name evidence="5" type="ORF">GPX89_41685</name>
</gene>
<dbReference type="PROSITE" id="PS00211">
    <property type="entry name" value="ABC_TRANSPORTER_1"/>
    <property type="match status" value="1"/>
</dbReference>
<dbReference type="Proteomes" id="UP000466794">
    <property type="component" value="Unassembled WGS sequence"/>
</dbReference>
<dbReference type="InterPro" id="IPR017871">
    <property type="entry name" value="ABC_transporter-like_CS"/>
</dbReference>
<keyword evidence="1" id="KW-0813">Transport</keyword>
<reference evidence="5 6" key="1">
    <citation type="submission" date="2019-12" db="EMBL/GenBank/DDBJ databases">
        <title>Nocardia sp. nov. ET3-3 isolated from soil.</title>
        <authorList>
            <person name="Kanchanasin P."/>
            <person name="Tanasupawat S."/>
            <person name="Yuki M."/>
            <person name="Kudo T."/>
        </authorList>
    </citation>
    <scope>NUCLEOTIDE SEQUENCE [LARGE SCALE GENOMIC DNA]</scope>
    <source>
        <strain evidence="5 6">ET3-3</strain>
    </source>
</reference>
<dbReference type="GO" id="GO:0005524">
    <property type="term" value="F:ATP binding"/>
    <property type="evidence" value="ECO:0007669"/>
    <property type="project" value="UniProtKB-KW"/>
</dbReference>
<dbReference type="PANTHER" id="PTHR42788:SF20">
    <property type="entry name" value="ABC TRANSPORTER ATP-BINDING PROTEIN"/>
    <property type="match status" value="1"/>
</dbReference>
<dbReference type="Gene3D" id="3.40.50.300">
    <property type="entry name" value="P-loop containing nucleotide triphosphate hydrolases"/>
    <property type="match status" value="1"/>
</dbReference>
<dbReference type="InterPro" id="IPR027417">
    <property type="entry name" value="P-loop_NTPase"/>
</dbReference>
<dbReference type="AlphaFoldDB" id="A0A7K1VAR5"/>
<dbReference type="InterPro" id="IPR003593">
    <property type="entry name" value="AAA+_ATPase"/>
</dbReference>
<accession>A0A7K1VAR5</accession>
<dbReference type="Pfam" id="PF00005">
    <property type="entry name" value="ABC_tran"/>
    <property type="match status" value="1"/>
</dbReference>